<evidence type="ECO:0000256" key="9">
    <source>
        <dbReference type="PIRSR" id="PIRSR001084-1"/>
    </source>
</evidence>
<feature type="active site" description="Nucleophile" evidence="9">
    <location>
        <position position="321"/>
    </location>
</feature>
<dbReference type="SUPFAM" id="SSF52317">
    <property type="entry name" value="Class I glutamine amidotransferase-like"/>
    <property type="match status" value="1"/>
</dbReference>
<dbReference type="InterPro" id="IPR013529">
    <property type="entry name" value="Glyco_hydro_42_N"/>
</dbReference>
<feature type="binding site" evidence="10">
    <location>
        <position position="122"/>
    </location>
    <ligand>
        <name>substrate</name>
    </ligand>
</feature>
<dbReference type="InterPro" id="IPR003476">
    <property type="entry name" value="Glyco_hydro_42"/>
</dbReference>
<evidence type="ECO:0000256" key="5">
    <source>
        <dbReference type="ARBA" id="ARBA00022801"/>
    </source>
</evidence>
<evidence type="ECO:0000259" key="12">
    <source>
        <dbReference type="Pfam" id="PF08532"/>
    </source>
</evidence>
<keyword evidence="15" id="KW-1185">Reference proteome</keyword>
<feature type="domain" description="Beta-galactosidase C-terminal" evidence="13">
    <location>
        <begin position="653"/>
        <end position="709"/>
    </location>
</feature>
<dbReference type="Pfam" id="PF08533">
    <property type="entry name" value="Glyco_hydro_42C"/>
    <property type="match status" value="1"/>
</dbReference>
<dbReference type="Gene3D" id="3.20.20.80">
    <property type="entry name" value="Glycosidases"/>
    <property type="match status" value="1"/>
</dbReference>
<evidence type="ECO:0000256" key="2">
    <source>
        <dbReference type="ARBA" id="ARBA00005940"/>
    </source>
</evidence>
<keyword evidence="7 8" id="KW-0326">Glycosidase</keyword>
<dbReference type="Gene3D" id="3.40.50.880">
    <property type="match status" value="1"/>
</dbReference>
<organism evidence="14 15">
    <name type="scientific">Kushneria phyllosphaerae</name>
    <dbReference type="NCBI Taxonomy" id="2100822"/>
    <lineage>
        <taxon>Bacteria</taxon>
        <taxon>Pseudomonadati</taxon>
        <taxon>Pseudomonadota</taxon>
        <taxon>Gammaproteobacteria</taxon>
        <taxon>Oceanospirillales</taxon>
        <taxon>Halomonadaceae</taxon>
        <taxon>Kushneria</taxon>
    </lineage>
</organism>
<evidence type="ECO:0000256" key="1">
    <source>
        <dbReference type="ARBA" id="ARBA00001412"/>
    </source>
</evidence>
<evidence type="ECO:0000259" key="11">
    <source>
        <dbReference type="Pfam" id="PF02449"/>
    </source>
</evidence>
<name>A0A2R8CIX3_9GAMM</name>
<evidence type="ECO:0000259" key="13">
    <source>
        <dbReference type="Pfam" id="PF08533"/>
    </source>
</evidence>
<protein>
    <recommendedName>
        <fullName evidence="3 8">Beta-galactosidase</fullName>
        <shortName evidence="8">Beta-gal</shortName>
        <ecNumber evidence="3 8">3.2.1.23</ecNumber>
    </recommendedName>
</protein>
<feature type="active site" description="Proton donor" evidence="9">
    <location>
        <position position="161"/>
    </location>
</feature>
<accession>A0A2R8CIX3</accession>
<dbReference type="RefSeq" id="WP_108841626.1">
    <property type="nucleotide sequence ID" value="NZ_ONZI01000001.1"/>
</dbReference>
<dbReference type="InterPro" id="IPR013780">
    <property type="entry name" value="Glyco_hydro_b"/>
</dbReference>
<dbReference type="CDD" id="cd03143">
    <property type="entry name" value="A4_beta-galactosidase_middle_domain"/>
    <property type="match status" value="1"/>
</dbReference>
<dbReference type="GO" id="GO:0009341">
    <property type="term" value="C:beta-galactosidase complex"/>
    <property type="evidence" value="ECO:0007669"/>
    <property type="project" value="InterPro"/>
</dbReference>
<evidence type="ECO:0000256" key="7">
    <source>
        <dbReference type="ARBA" id="ARBA00023295"/>
    </source>
</evidence>
<evidence type="ECO:0000256" key="10">
    <source>
        <dbReference type="PIRSR" id="PIRSR001084-2"/>
    </source>
</evidence>
<proteinExistence type="inferred from homology"/>
<evidence type="ECO:0000256" key="8">
    <source>
        <dbReference type="PIRNR" id="PIRNR001084"/>
    </source>
</evidence>
<dbReference type="GO" id="GO:0004565">
    <property type="term" value="F:beta-galactosidase activity"/>
    <property type="evidence" value="ECO:0007669"/>
    <property type="project" value="UniProtKB-EC"/>
</dbReference>
<dbReference type="OrthoDB" id="9800974at2"/>
<evidence type="ECO:0000313" key="14">
    <source>
        <dbReference type="EMBL" id="SPJ32821.1"/>
    </source>
</evidence>
<evidence type="ECO:0000256" key="4">
    <source>
        <dbReference type="ARBA" id="ARBA00022723"/>
    </source>
</evidence>
<dbReference type="PIRSF" id="PIRSF001084">
    <property type="entry name" value="B-galactosidase"/>
    <property type="match status" value="1"/>
</dbReference>
<evidence type="ECO:0000256" key="6">
    <source>
        <dbReference type="ARBA" id="ARBA00022833"/>
    </source>
</evidence>
<dbReference type="GO" id="GO:0006012">
    <property type="term" value="P:galactose metabolic process"/>
    <property type="evidence" value="ECO:0007669"/>
    <property type="project" value="InterPro"/>
</dbReference>
<sequence>MNDNSERKLSAWRPIDTNTFLFGVPHYPEHIEESWWQQDAERMVACGFNTVRMGEFAWHLFEPCEGVYDFSLFDRAIDVLANAGIKTILCTPTATPPRWLTAKYPEVLRVDKNGRQMSHGSRQHADTIHPLFREFSRRITRAMAEHYRDNPNVIGWQTDNELNTSMSESYSDAARAEFQSFCERKYRSIESLNAAWGGDFWATAYRGFDQVVLPLPNAPVHCSPGHVQDYHRFLAHTTMQFQRDQVEILRQTNADWFVFHNMGKLENVDFRNGFASDLDFVGYDVYPFLHEEKARIGGHAYMQASQLDLCRGYAGNFIVPEQQSGFGSQVDFSTLTPEPGEMRRMAFSSIAHGADGLMFFRWRPAHFGAEIYWMGIIDHDNIPRRRFEEAKQVGAEIHQVAEHTLGTTVRIDIGIASAEFDNDIAHKSYPIGFPSPHDDAILLHRACFQRGIAAGFVHPEDALERLKVFYVPHWLMWKDEWSERLEQFARAGGTVIIGARTGSRNTDNHVIRVPAPGETLTALTGVQVEEFGPLAAPDQEALMGRAPTPHGEFTTTARPTEASQRRYRFEFKGQELTAGHCYEILDPSSDVDVLARWSNRFLEGRAAITRRQVGAGQVLYVGTYLTDELAERLTDWVMANGKVEPLIPDLPQGIDVTLREKDGQKLLFVMNTECFEQRLDSVAAGVDLLTDNRVDGSLTLEGYGCAIIDMS</sequence>
<dbReference type="AlphaFoldDB" id="A0A2R8CIX3"/>
<feature type="domain" description="Glycoside hydrolase family 42 N-terminal" evidence="11">
    <location>
        <begin position="27"/>
        <end position="399"/>
    </location>
</feature>
<comment type="similarity">
    <text evidence="2 8">Belongs to the glycosyl hydrolase 42 family.</text>
</comment>
<dbReference type="Pfam" id="PF02449">
    <property type="entry name" value="Glyco_hydro_42"/>
    <property type="match status" value="1"/>
</dbReference>
<dbReference type="InterPro" id="IPR013739">
    <property type="entry name" value="Beta_galactosidase_C"/>
</dbReference>
<comment type="catalytic activity">
    <reaction evidence="1 8">
        <text>Hydrolysis of terminal non-reducing beta-D-galactose residues in beta-D-galactosides.</text>
        <dbReference type="EC" id="3.2.1.23"/>
    </reaction>
</comment>
<feature type="domain" description="Beta-galactosidase trimerisation" evidence="12">
    <location>
        <begin position="444"/>
        <end position="637"/>
    </location>
</feature>
<reference evidence="15" key="1">
    <citation type="submission" date="2018-03" db="EMBL/GenBank/DDBJ databases">
        <authorList>
            <person name="Navarro De La Torre S."/>
        </authorList>
    </citation>
    <scope>NUCLEOTIDE SEQUENCE [LARGE SCALE GENOMIC DNA]</scope>
    <source>
        <strain evidence="15">EAod3</strain>
    </source>
</reference>
<dbReference type="InterPro" id="IPR017853">
    <property type="entry name" value="GH"/>
</dbReference>
<dbReference type="Pfam" id="PF08532">
    <property type="entry name" value="Glyco_hydro_42M"/>
    <property type="match status" value="1"/>
</dbReference>
<keyword evidence="6" id="KW-0862">Zinc</keyword>
<dbReference type="InterPro" id="IPR029062">
    <property type="entry name" value="Class_I_gatase-like"/>
</dbReference>
<gene>
    <name evidence="14" type="primary">bgaA</name>
    <name evidence="14" type="ORF">KSP9073_00822</name>
</gene>
<dbReference type="PANTHER" id="PTHR36447:SF2">
    <property type="entry name" value="BETA-GALACTOSIDASE YESZ"/>
    <property type="match status" value="1"/>
</dbReference>
<dbReference type="EMBL" id="ONZI01000001">
    <property type="protein sequence ID" value="SPJ32821.1"/>
    <property type="molecule type" value="Genomic_DNA"/>
</dbReference>
<dbReference type="PANTHER" id="PTHR36447">
    <property type="entry name" value="BETA-GALACTOSIDASE GANA"/>
    <property type="match status" value="1"/>
</dbReference>
<dbReference type="InterPro" id="IPR013738">
    <property type="entry name" value="Beta_galactosidase_Trimer"/>
</dbReference>
<keyword evidence="5 8" id="KW-0378">Hydrolase</keyword>
<dbReference type="Proteomes" id="UP000244934">
    <property type="component" value="Unassembled WGS sequence"/>
</dbReference>
<dbReference type="GO" id="GO:0046872">
    <property type="term" value="F:metal ion binding"/>
    <property type="evidence" value="ECO:0007669"/>
    <property type="project" value="UniProtKB-KW"/>
</dbReference>
<dbReference type="EC" id="3.2.1.23" evidence="3 8"/>
<dbReference type="Gene3D" id="2.60.40.1180">
    <property type="entry name" value="Golgi alpha-mannosidase II"/>
    <property type="match status" value="1"/>
</dbReference>
<dbReference type="SUPFAM" id="SSF51445">
    <property type="entry name" value="(Trans)glycosidases"/>
    <property type="match status" value="1"/>
</dbReference>
<keyword evidence="4" id="KW-0479">Metal-binding</keyword>
<evidence type="ECO:0000256" key="3">
    <source>
        <dbReference type="ARBA" id="ARBA00012756"/>
    </source>
</evidence>
<feature type="binding site" evidence="10">
    <location>
        <position position="160"/>
    </location>
    <ligand>
        <name>substrate</name>
    </ligand>
</feature>
<evidence type="ECO:0000313" key="15">
    <source>
        <dbReference type="Proteomes" id="UP000244934"/>
    </source>
</evidence>